<organism evidence="1 2">
    <name type="scientific">Leptotrichia shahii</name>
    <dbReference type="NCBI Taxonomy" id="157691"/>
    <lineage>
        <taxon>Bacteria</taxon>
        <taxon>Fusobacteriati</taxon>
        <taxon>Fusobacteriota</taxon>
        <taxon>Fusobacteriia</taxon>
        <taxon>Fusobacteriales</taxon>
        <taxon>Leptotrichiaceae</taxon>
        <taxon>Leptotrichia</taxon>
    </lineage>
</organism>
<evidence type="ECO:0000313" key="1">
    <source>
        <dbReference type="EMBL" id="BBM40034.1"/>
    </source>
</evidence>
<name>A0A510JL82_9FUSO</name>
<dbReference type="Proteomes" id="UP000322617">
    <property type="component" value="Chromosome"/>
</dbReference>
<dbReference type="KEGG" id="lsz:JCM16776_0237"/>
<keyword evidence="2" id="KW-1185">Reference proteome</keyword>
<dbReference type="EMBL" id="AP019827">
    <property type="protein sequence ID" value="BBM40034.1"/>
    <property type="molecule type" value="Genomic_DNA"/>
</dbReference>
<sequence length="100" mass="11654">MENLKVQEKPFEVIFFGNNLEHVLYGIENRLSDKKKTKLSTEFAIDVSNGKKDFKSSFSQGEIKTWNIYEESYKEIQNYEGRATNIIALIEEIENGFKPL</sequence>
<protein>
    <submittedName>
        <fullName evidence="1">Uncharacterized protein</fullName>
    </submittedName>
</protein>
<dbReference type="STRING" id="1122172.GCA_000373045_01733"/>
<proteinExistence type="predicted"/>
<accession>A0A510JL82</accession>
<dbReference type="AlphaFoldDB" id="A0A510JL82"/>
<reference evidence="1 2" key="1">
    <citation type="submission" date="2019-07" db="EMBL/GenBank/DDBJ databases">
        <title>Complete Genome Sequence of Leptotrichia shahii Strain JCM 16776.</title>
        <authorList>
            <person name="Watanabe S."/>
            <person name="Cui L."/>
        </authorList>
    </citation>
    <scope>NUCLEOTIDE SEQUENCE [LARGE SCALE GENOMIC DNA]</scope>
    <source>
        <strain evidence="1 2">JCM16776</strain>
    </source>
</reference>
<gene>
    <name evidence="1" type="ORF">JCM16776_0237</name>
</gene>
<evidence type="ECO:0000313" key="2">
    <source>
        <dbReference type="Proteomes" id="UP000322617"/>
    </source>
</evidence>